<dbReference type="PANTHER" id="PTHR34427:SF5">
    <property type="entry name" value="DUF4283 DOMAIN-CONTAINING PROTEIN"/>
    <property type="match status" value="1"/>
</dbReference>
<organism evidence="4 5">
    <name type="scientific">Lupinus luteus</name>
    <name type="common">European yellow lupine</name>
    <dbReference type="NCBI Taxonomy" id="3873"/>
    <lineage>
        <taxon>Eukaryota</taxon>
        <taxon>Viridiplantae</taxon>
        <taxon>Streptophyta</taxon>
        <taxon>Embryophyta</taxon>
        <taxon>Tracheophyta</taxon>
        <taxon>Spermatophyta</taxon>
        <taxon>Magnoliopsida</taxon>
        <taxon>eudicotyledons</taxon>
        <taxon>Gunneridae</taxon>
        <taxon>Pentapetalae</taxon>
        <taxon>rosids</taxon>
        <taxon>fabids</taxon>
        <taxon>Fabales</taxon>
        <taxon>Fabaceae</taxon>
        <taxon>Papilionoideae</taxon>
        <taxon>50 kb inversion clade</taxon>
        <taxon>genistoids sensu lato</taxon>
        <taxon>core genistoids</taxon>
        <taxon>Genisteae</taxon>
        <taxon>Lupinus</taxon>
    </lineage>
</organism>
<evidence type="ECO:0000259" key="3">
    <source>
        <dbReference type="PROSITE" id="PS50102"/>
    </source>
</evidence>
<evidence type="ECO:0000313" key="4">
    <source>
        <dbReference type="EMBL" id="CAL0310563.1"/>
    </source>
</evidence>
<gene>
    <name evidence="4" type="ORF">LLUT_LOCUS11623</name>
</gene>
<dbReference type="CDD" id="cd00590">
    <property type="entry name" value="RRM_SF"/>
    <property type="match status" value="1"/>
</dbReference>
<sequence>MREREHWREIGFRKNSNPLQGNISNRPPLRDSTTFFFSNFPADHGAKEMWEIFQKWGKVVDVVIPLRLDKYGKKFGLVRFQDVKNSKQMVEKLDRIWIDLYKIWVNLPKFQRGQVVSRIQSSDKPGKDVGKKLTFKLRDGRNFAEVVKNGPHNPATSNPTNAPEEIVNPSKESDFVFNTAEETPLWLRNSYIGLIPDQVDIGELKEKLLLDGFYSVHLIQLGGRTALLRVEEDGEMEALLHDERAWFENKFVSIRKWKPMDIAMDRFFSIRCFGILLHVWEEEFFEKIALQFGKFMGIDDCTRFRKNLKYGCIFIASPYRTMVDKAISVKINGVFFDIQVTEERAACWHHNLGLGSTSTKSSSGDGSSSESGYSWLDHIYDENVENWVAEEEDDDVAVGKNKIHPTSMDLVSQAPLVSDPLGSDPENTDPSTSKLLTSELIPLEPLELNGDLIVHSSPTQICDNGPTALNDNYSELMIPTGDALNATNLVTSFDPLQVEKESGHLTPLNPSQINDHPELQQKKGDIEIWIDLSGPPINSGLPTIMMEDSHQSTKSLSEASDV</sequence>
<keyword evidence="1" id="KW-0694">RNA-binding</keyword>
<dbReference type="InterPro" id="IPR012677">
    <property type="entry name" value="Nucleotide-bd_a/b_plait_sf"/>
</dbReference>
<dbReference type="Pfam" id="PF00076">
    <property type="entry name" value="RRM_1"/>
    <property type="match status" value="1"/>
</dbReference>
<dbReference type="GO" id="GO:0003723">
    <property type="term" value="F:RNA binding"/>
    <property type="evidence" value="ECO:0007669"/>
    <property type="project" value="UniProtKB-UniRule"/>
</dbReference>
<keyword evidence="5" id="KW-1185">Reference proteome</keyword>
<dbReference type="InterPro" id="IPR035979">
    <property type="entry name" value="RBD_domain_sf"/>
</dbReference>
<feature type="domain" description="RRM" evidence="3">
    <location>
        <begin position="33"/>
        <end position="110"/>
    </location>
</feature>
<name>A0AAV1WMR7_LUPLU</name>
<dbReference type="EMBL" id="CAXHTB010000008">
    <property type="protein sequence ID" value="CAL0310563.1"/>
    <property type="molecule type" value="Genomic_DNA"/>
</dbReference>
<accession>A0AAV1WMR7</accession>
<evidence type="ECO:0000313" key="5">
    <source>
        <dbReference type="Proteomes" id="UP001497480"/>
    </source>
</evidence>
<dbReference type="SUPFAM" id="SSF54928">
    <property type="entry name" value="RNA-binding domain, RBD"/>
    <property type="match status" value="1"/>
</dbReference>
<comment type="caution">
    <text evidence="4">The sequence shown here is derived from an EMBL/GenBank/DDBJ whole genome shotgun (WGS) entry which is preliminary data.</text>
</comment>
<feature type="region of interest" description="Disordered" evidence="2">
    <location>
        <begin position="411"/>
        <end position="433"/>
    </location>
</feature>
<protein>
    <recommendedName>
        <fullName evidence="3">RRM domain-containing protein</fullName>
    </recommendedName>
</protein>
<dbReference type="Gene3D" id="3.30.70.330">
    <property type="match status" value="1"/>
</dbReference>
<reference evidence="4 5" key="1">
    <citation type="submission" date="2024-03" db="EMBL/GenBank/DDBJ databases">
        <authorList>
            <person name="Martinez-Hernandez J."/>
        </authorList>
    </citation>
    <scope>NUCLEOTIDE SEQUENCE [LARGE SCALE GENOMIC DNA]</scope>
</reference>
<dbReference type="InterPro" id="IPR000504">
    <property type="entry name" value="RRM_dom"/>
</dbReference>
<evidence type="ECO:0000256" key="1">
    <source>
        <dbReference type="PROSITE-ProRule" id="PRU00176"/>
    </source>
</evidence>
<dbReference type="PROSITE" id="PS50102">
    <property type="entry name" value="RRM"/>
    <property type="match status" value="1"/>
</dbReference>
<proteinExistence type="predicted"/>
<dbReference type="Proteomes" id="UP001497480">
    <property type="component" value="Unassembled WGS sequence"/>
</dbReference>
<evidence type="ECO:0000256" key="2">
    <source>
        <dbReference type="SAM" id="MobiDB-lite"/>
    </source>
</evidence>
<dbReference type="PANTHER" id="PTHR34427">
    <property type="entry name" value="DUF4283 DOMAIN PROTEIN"/>
    <property type="match status" value="1"/>
</dbReference>
<dbReference type="AlphaFoldDB" id="A0AAV1WMR7"/>
<dbReference type="SMART" id="SM00360">
    <property type="entry name" value="RRM"/>
    <property type="match status" value="1"/>
</dbReference>